<dbReference type="Gene3D" id="2.170.140.10">
    <property type="entry name" value="Chitin binding domain"/>
    <property type="match status" value="1"/>
</dbReference>
<evidence type="ECO:0000313" key="4">
    <source>
        <dbReference type="Proteomes" id="UP001381693"/>
    </source>
</evidence>
<protein>
    <recommendedName>
        <fullName evidence="2">Chitin-binding type-2 domain-containing protein</fullName>
    </recommendedName>
</protein>
<dbReference type="EMBL" id="JAXCGZ010017512">
    <property type="protein sequence ID" value="KAK7068004.1"/>
    <property type="molecule type" value="Genomic_DNA"/>
</dbReference>
<evidence type="ECO:0000313" key="3">
    <source>
        <dbReference type="EMBL" id="KAK7068004.1"/>
    </source>
</evidence>
<dbReference type="PROSITE" id="PS50940">
    <property type="entry name" value="CHIT_BIND_II"/>
    <property type="match status" value="1"/>
</dbReference>
<accession>A0AAN8ZYF9</accession>
<organism evidence="3 4">
    <name type="scientific">Halocaridina rubra</name>
    <name type="common">Hawaiian red shrimp</name>
    <dbReference type="NCBI Taxonomy" id="373956"/>
    <lineage>
        <taxon>Eukaryota</taxon>
        <taxon>Metazoa</taxon>
        <taxon>Ecdysozoa</taxon>
        <taxon>Arthropoda</taxon>
        <taxon>Crustacea</taxon>
        <taxon>Multicrustacea</taxon>
        <taxon>Malacostraca</taxon>
        <taxon>Eumalacostraca</taxon>
        <taxon>Eucarida</taxon>
        <taxon>Decapoda</taxon>
        <taxon>Pleocyemata</taxon>
        <taxon>Caridea</taxon>
        <taxon>Atyoidea</taxon>
        <taxon>Atyidae</taxon>
        <taxon>Halocaridina</taxon>
    </lineage>
</organism>
<dbReference type="GO" id="GO:0008061">
    <property type="term" value="F:chitin binding"/>
    <property type="evidence" value="ECO:0007669"/>
    <property type="project" value="InterPro"/>
</dbReference>
<dbReference type="GO" id="GO:0005576">
    <property type="term" value="C:extracellular region"/>
    <property type="evidence" value="ECO:0007669"/>
    <property type="project" value="InterPro"/>
</dbReference>
<dbReference type="PANTHER" id="PTHR22933:SF43">
    <property type="entry name" value="LP10131P"/>
    <property type="match status" value="1"/>
</dbReference>
<evidence type="ECO:0000259" key="2">
    <source>
        <dbReference type="PROSITE" id="PS50940"/>
    </source>
</evidence>
<proteinExistence type="predicted"/>
<feature type="domain" description="Chitin-binding type-2" evidence="2">
    <location>
        <begin position="47"/>
        <end position="114"/>
    </location>
</feature>
<sequence length="140" mass="15581">MKSCLMVGLALLAVATALPRIVKRDSSPFAYELASNASIIVGPINTGFDCTGRTYGYYADQGNNCQIFHICYPYEDAEGQFLTRMFSFFCGEGTIFDQSTLTCNFPEFSLPCDAAPSLYNINDYFGRTDLQFRDGYNGIF</sequence>
<keyword evidence="1" id="KW-0732">Signal</keyword>
<dbReference type="InterPro" id="IPR002557">
    <property type="entry name" value="Chitin-bd_dom"/>
</dbReference>
<comment type="caution">
    <text evidence="3">The sequence shown here is derived from an EMBL/GenBank/DDBJ whole genome shotgun (WGS) entry which is preliminary data.</text>
</comment>
<name>A0AAN8ZYF9_HALRR</name>
<feature type="chain" id="PRO_5042849269" description="Chitin-binding type-2 domain-containing protein" evidence="1">
    <location>
        <begin position="18"/>
        <end position="140"/>
    </location>
</feature>
<keyword evidence="4" id="KW-1185">Reference proteome</keyword>
<dbReference type="InterPro" id="IPR036508">
    <property type="entry name" value="Chitin-bd_dom_sf"/>
</dbReference>
<feature type="signal peptide" evidence="1">
    <location>
        <begin position="1"/>
        <end position="17"/>
    </location>
</feature>
<dbReference type="PANTHER" id="PTHR22933">
    <property type="entry name" value="FI18007P1-RELATED"/>
    <property type="match status" value="1"/>
</dbReference>
<dbReference type="SMART" id="SM00494">
    <property type="entry name" value="ChtBD2"/>
    <property type="match status" value="1"/>
</dbReference>
<dbReference type="InterPro" id="IPR052976">
    <property type="entry name" value="Scoloptoxin-like"/>
</dbReference>
<dbReference type="Proteomes" id="UP001381693">
    <property type="component" value="Unassembled WGS sequence"/>
</dbReference>
<evidence type="ECO:0000256" key="1">
    <source>
        <dbReference type="SAM" id="SignalP"/>
    </source>
</evidence>
<gene>
    <name evidence="3" type="ORF">SK128_017504</name>
</gene>
<dbReference type="Pfam" id="PF01607">
    <property type="entry name" value="CBM_14"/>
    <property type="match status" value="1"/>
</dbReference>
<reference evidence="3 4" key="1">
    <citation type="submission" date="2023-11" db="EMBL/GenBank/DDBJ databases">
        <title>Halocaridina rubra genome assembly.</title>
        <authorList>
            <person name="Smith C."/>
        </authorList>
    </citation>
    <scope>NUCLEOTIDE SEQUENCE [LARGE SCALE GENOMIC DNA]</scope>
    <source>
        <strain evidence="3">EP-1</strain>
        <tissue evidence="3">Whole</tissue>
    </source>
</reference>
<dbReference type="AlphaFoldDB" id="A0AAN8ZYF9"/>
<dbReference type="SUPFAM" id="SSF57625">
    <property type="entry name" value="Invertebrate chitin-binding proteins"/>
    <property type="match status" value="1"/>
</dbReference>